<reference evidence="3" key="1">
    <citation type="submission" date="2021-02" db="EMBL/GenBank/DDBJ databases">
        <authorList>
            <person name="Nowell W R."/>
        </authorList>
    </citation>
    <scope>NUCLEOTIDE SEQUENCE</scope>
</reference>
<keyword evidence="1" id="KW-0812">Transmembrane</keyword>
<dbReference type="EMBL" id="CAJNRG010005987">
    <property type="protein sequence ID" value="CAF2081678.1"/>
    <property type="molecule type" value="Genomic_DNA"/>
</dbReference>
<protein>
    <submittedName>
        <fullName evidence="3">Uncharacterized protein</fullName>
    </submittedName>
</protein>
<dbReference type="PANTHER" id="PTHR33444">
    <property type="entry name" value="SI:DKEY-19B23.12-RELATED"/>
    <property type="match status" value="1"/>
</dbReference>
<dbReference type="EMBL" id="CAJNRF010015248">
    <property type="protein sequence ID" value="CAF2169507.1"/>
    <property type="molecule type" value="Genomic_DNA"/>
</dbReference>
<evidence type="ECO:0000313" key="3">
    <source>
        <dbReference type="EMBL" id="CAF2169507.1"/>
    </source>
</evidence>
<feature type="transmembrane region" description="Helical" evidence="1">
    <location>
        <begin position="46"/>
        <end position="66"/>
    </location>
</feature>
<dbReference type="Proteomes" id="UP000663887">
    <property type="component" value="Unassembled WGS sequence"/>
</dbReference>
<dbReference type="Proteomes" id="UP000663856">
    <property type="component" value="Unassembled WGS sequence"/>
</dbReference>
<dbReference type="InterPro" id="IPR040350">
    <property type="entry name" value="TMEM272"/>
</dbReference>
<accession>A0A816YS45</accession>
<dbReference type="PANTHER" id="PTHR33444:SF7">
    <property type="entry name" value="TRANSMEMBRANE PROTEIN 272"/>
    <property type="match status" value="1"/>
</dbReference>
<sequence length="159" mass="17504">MSDERTTRIGTVLTIFGLCTILIALSQLIVGGLYNNECPANRMMPTFNIVSGVIGLLAALLFLIAGISHLKKKDGSTWTIIALIGGFITYGFLIPWYMYGGTLTSVDKSAKFRQSTNSSDSATYCISYIQQSIDGIVLLYWISMVILILSALIFFLKQR</sequence>
<name>A0A816YS45_9BILA</name>
<gene>
    <name evidence="3" type="ORF">WKI299_LOCUS32866</name>
    <name evidence="2" type="ORF">XDN619_LOCUS14888</name>
</gene>
<keyword evidence="1" id="KW-1133">Transmembrane helix</keyword>
<comment type="caution">
    <text evidence="3">The sequence shown here is derived from an EMBL/GenBank/DDBJ whole genome shotgun (WGS) entry which is preliminary data.</text>
</comment>
<feature type="transmembrane region" description="Helical" evidence="1">
    <location>
        <begin position="12"/>
        <end position="34"/>
    </location>
</feature>
<dbReference type="AlphaFoldDB" id="A0A816YS45"/>
<proteinExistence type="predicted"/>
<feature type="transmembrane region" description="Helical" evidence="1">
    <location>
        <begin position="78"/>
        <end position="99"/>
    </location>
</feature>
<evidence type="ECO:0000256" key="1">
    <source>
        <dbReference type="SAM" id="Phobius"/>
    </source>
</evidence>
<feature type="transmembrane region" description="Helical" evidence="1">
    <location>
        <begin position="138"/>
        <end position="156"/>
    </location>
</feature>
<evidence type="ECO:0000313" key="2">
    <source>
        <dbReference type="EMBL" id="CAF2081678.1"/>
    </source>
</evidence>
<organism evidence="3 4">
    <name type="scientific">Rotaria magnacalcarata</name>
    <dbReference type="NCBI Taxonomy" id="392030"/>
    <lineage>
        <taxon>Eukaryota</taxon>
        <taxon>Metazoa</taxon>
        <taxon>Spiralia</taxon>
        <taxon>Gnathifera</taxon>
        <taxon>Rotifera</taxon>
        <taxon>Eurotatoria</taxon>
        <taxon>Bdelloidea</taxon>
        <taxon>Philodinida</taxon>
        <taxon>Philodinidae</taxon>
        <taxon>Rotaria</taxon>
    </lineage>
</organism>
<evidence type="ECO:0000313" key="4">
    <source>
        <dbReference type="Proteomes" id="UP000663856"/>
    </source>
</evidence>
<keyword evidence="1" id="KW-0472">Membrane</keyword>